<dbReference type="PaxDb" id="8022-A0A060YVM3"/>
<dbReference type="EMBL" id="FR922724">
    <property type="protein sequence ID" value="CDQ95786.1"/>
    <property type="molecule type" value="Genomic_DNA"/>
</dbReference>
<evidence type="ECO:0000256" key="1">
    <source>
        <dbReference type="SAM" id="MobiDB-lite"/>
    </source>
</evidence>
<reference evidence="2" key="1">
    <citation type="journal article" date="2014" name="Nat. Commun.">
        <title>The rainbow trout genome provides novel insights into evolution after whole-genome duplication in vertebrates.</title>
        <authorList>
            <person name="Berthelot C."/>
            <person name="Brunet F."/>
            <person name="Chalopin D."/>
            <person name="Juanchich A."/>
            <person name="Bernard M."/>
            <person name="Noel B."/>
            <person name="Bento P."/>
            <person name="Da Silva C."/>
            <person name="Labadie K."/>
            <person name="Alberti A."/>
            <person name="Aury J.M."/>
            <person name="Louis A."/>
            <person name="Dehais P."/>
            <person name="Bardou P."/>
            <person name="Montfort J."/>
            <person name="Klopp C."/>
            <person name="Cabau C."/>
            <person name="Gaspin C."/>
            <person name="Thorgaard G.H."/>
            <person name="Boussaha M."/>
            <person name="Quillet E."/>
            <person name="Guyomard R."/>
            <person name="Galiana D."/>
            <person name="Bobe J."/>
            <person name="Volff J.N."/>
            <person name="Genet C."/>
            <person name="Wincker P."/>
            <person name="Jaillon O."/>
            <person name="Roest Crollius H."/>
            <person name="Guiguen Y."/>
        </authorList>
    </citation>
    <scope>NUCLEOTIDE SEQUENCE [LARGE SCALE GENOMIC DNA]</scope>
</reference>
<name>A0A060YVM3_ONCMY</name>
<gene>
    <name evidence="2" type="ORF">GSONMT00005928001</name>
</gene>
<dbReference type="Proteomes" id="UP000193380">
    <property type="component" value="Unassembled WGS sequence"/>
</dbReference>
<dbReference type="AlphaFoldDB" id="A0A060YVM3"/>
<reference evidence="2" key="2">
    <citation type="submission" date="2014-03" db="EMBL/GenBank/DDBJ databases">
        <authorList>
            <person name="Genoscope - CEA"/>
        </authorList>
    </citation>
    <scope>NUCLEOTIDE SEQUENCE</scope>
</reference>
<evidence type="ECO:0000313" key="3">
    <source>
        <dbReference type="Proteomes" id="UP000193380"/>
    </source>
</evidence>
<protein>
    <submittedName>
        <fullName evidence="2">Uncharacterized protein</fullName>
    </submittedName>
</protein>
<accession>A0A060YVM3</accession>
<sequence length="86" mass="9400">MTTACGGEQCSRGGEAGGGSGQYLKATELWSVTESVVEQNTNGVNFYNILTQEPDEEMSSVAGEGFLCKMPFQFRLLNERITNKKQ</sequence>
<feature type="compositionally biased region" description="Low complexity" evidence="1">
    <location>
        <begin position="1"/>
        <end position="13"/>
    </location>
</feature>
<feature type="region of interest" description="Disordered" evidence="1">
    <location>
        <begin position="1"/>
        <end position="22"/>
    </location>
</feature>
<feature type="non-terminal residue" evidence="2">
    <location>
        <position position="86"/>
    </location>
</feature>
<proteinExistence type="predicted"/>
<organism evidence="2 3">
    <name type="scientific">Oncorhynchus mykiss</name>
    <name type="common">Rainbow trout</name>
    <name type="synonym">Salmo gairdneri</name>
    <dbReference type="NCBI Taxonomy" id="8022"/>
    <lineage>
        <taxon>Eukaryota</taxon>
        <taxon>Metazoa</taxon>
        <taxon>Chordata</taxon>
        <taxon>Craniata</taxon>
        <taxon>Vertebrata</taxon>
        <taxon>Euteleostomi</taxon>
        <taxon>Actinopterygii</taxon>
        <taxon>Neopterygii</taxon>
        <taxon>Teleostei</taxon>
        <taxon>Protacanthopterygii</taxon>
        <taxon>Salmoniformes</taxon>
        <taxon>Salmonidae</taxon>
        <taxon>Salmoninae</taxon>
        <taxon>Oncorhynchus</taxon>
    </lineage>
</organism>
<evidence type="ECO:0000313" key="2">
    <source>
        <dbReference type="EMBL" id="CDQ95786.1"/>
    </source>
</evidence>
<dbReference type="STRING" id="8022.A0A060YVM3"/>